<reference evidence="28" key="6">
    <citation type="submission" date="2002-06" db="EMBL/GenBank/DDBJ databases">
        <authorList>
            <person name="Stapleton M."/>
            <person name="Brokstein P."/>
            <person name="Hong L."/>
            <person name="Agbayani A."/>
            <person name="Carlson J."/>
            <person name="Champe M."/>
            <person name="Chavez C."/>
            <person name="Dorsett V."/>
            <person name="Dresnek D."/>
            <person name="Farfan D."/>
            <person name="Frise E."/>
            <person name="George R."/>
            <person name="Gonzalez M."/>
            <person name="Guarin H."/>
            <person name="Kronmiller B."/>
            <person name="Li P."/>
            <person name="Liao G."/>
            <person name="Miranda A."/>
            <person name="Mungall C.J."/>
            <person name="Nunoo J."/>
            <person name="Pacleb J."/>
            <person name="Paragas V."/>
            <person name="Park S."/>
            <person name="Patel S."/>
            <person name="Phouanenavong S."/>
            <person name="Wan K."/>
            <person name="Yu C."/>
            <person name="Lewis S.E."/>
            <person name="Rubin G.M."/>
            <person name="Celniker S."/>
        </authorList>
    </citation>
    <scope>NUCLEOTIDE SEQUENCE</scope>
    <source>
        <strain evidence="28">Berkeley</strain>
    </source>
</reference>
<evidence type="ECO:0000256" key="15">
    <source>
        <dbReference type="ARBA" id="ARBA00023157"/>
    </source>
</evidence>
<evidence type="ECO:0000256" key="8">
    <source>
        <dbReference type="ARBA" id="ARBA00022729"/>
    </source>
</evidence>
<evidence type="ECO:0000313" key="30">
    <source>
        <dbReference type="Proteomes" id="UP000000803"/>
    </source>
</evidence>
<dbReference type="PROSITE" id="PS51352">
    <property type="entry name" value="THIOREDOXIN_2"/>
    <property type="match status" value="1"/>
</dbReference>
<keyword evidence="15" id="KW-1015">Disulfide bond</keyword>
<feature type="region of interest" description="Disordered" evidence="23">
    <location>
        <begin position="241"/>
        <end position="323"/>
    </location>
</feature>
<dbReference type="GO" id="GO:0016020">
    <property type="term" value="C:membrane"/>
    <property type="evidence" value="ECO:0000250"/>
    <property type="project" value="FlyBase"/>
</dbReference>
<dbReference type="PANTHER" id="PTHR46107:SF3">
    <property type="entry name" value="THIOREDOXIN DOMAIN-CONTAINING PROTEIN"/>
    <property type="match status" value="1"/>
</dbReference>
<organism evidence="27 30">
    <name type="scientific">Drosophila melanogaster</name>
    <name type="common">Fruit fly</name>
    <dbReference type="NCBI Taxonomy" id="7227"/>
    <lineage>
        <taxon>Eukaryota</taxon>
        <taxon>Metazoa</taxon>
        <taxon>Ecdysozoa</taxon>
        <taxon>Arthropoda</taxon>
        <taxon>Hexapoda</taxon>
        <taxon>Insecta</taxon>
        <taxon>Pterygota</taxon>
        <taxon>Neoptera</taxon>
        <taxon>Endopterygota</taxon>
        <taxon>Diptera</taxon>
        <taxon>Brachycera</taxon>
        <taxon>Muscomorpha</taxon>
        <taxon>Ephydroidea</taxon>
        <taxon>Drosophilidae</taxon>
        <taxon>Drosophila</taxon>
        <taxon>Sophophora</taxon>
    </lineage>
</organism>
<reference evidence="27 30" key="5">
    <citation type="journal article" date="2002" name="Genome Biol.">
        <title>Heterochromatic sequences in a Drosophila whole-genome shotgun assembly.</title>
        <authorList>
            <person name="Hoskins R.A."/>
            <person name="Smith C.D."/>
            <person name="Carlson J.W."/>
            <person name="Carvalho A.B."/>
            <person name="Halpern A."/>
            <person name="Kaminker J.S."/>
            <person name="Kennedy C."/>
            <person name="Mungall C.J."/>
            <person name="Sullivan B.A."/>
            <person name="Sutton G.G."/>
            <person name="Yasuhara J.C."/>
            <person name="Wakimoto B.T."/>
            <person name="Myers E.W."/>
            <person name="Celniker S.E."/>
            <person name="Rubin G.M."/>
            <person name="Karpen G.H."/>
        </authorList>
    </citation>
    <scope>NUCLEOTIDE SEQUENCE [LARGE SCALE GENOMIC DNA]</scope>
    <source>
        <strain evidence="30">Berkeley</strain>
    </source>
</reference>
<dbReference type="EMBL" id="AE013599">
    <property type="protein sequence ID" value="AAF47072.1"/>
    <property type="molecule type" value="Genomic_DNA"/>
</dbReference>
<reference evidence="27" key="8">
    <citation type="submission" date="2006-08" db="EMBL/GenBank/DDBJ databases">
        <authorList>
            <person name="Celniker S."/>
            <person name="Carlson J."/>
            <person name="Wan K."/>
            <person name="Frise E."/>
            <person name="Hoskins R."/>
            <person name="Park S."/>
            <person name="Svirskas R."/>
            <person name="Rubin G."/>
        </authorList>
    </citation>
    <scope>NUCLEOTIDE SEQUENCE</scope>
</reference>
<evidence type="ECO:0000256" key="6">
    <source>
        <dbReference type="ARBA" id="ARBA00022553"/>
    </source>
</evidence>
<keyword evidence="7 24" id="KW-0812">Transmembrane</keyword>
<evidence type="ECO:0000256" key="9">
    <source>
        <dbReference type="ARBA" id="ARBA00022824"/>
    </source>
</evidence>
<dbReference type="Gene3D" id="3.40.30.10">
    <property type="entry name" value="Glutaredoxin"/>
    <property type="match status" value="1"/>
</dbReference>
<evidence type="ECO:0000256" key="3">
    <source>
        <dbReference type="ARBA" id="ARBA00004613"/>
    </source>
</evidence>
<comment type="subcellular location">
    <subcellularLocation>
        <location evidence="1">Endoplasmic reticulum membrane</location>
        <topology evidence="1">Single-pass type I membrane protein</topology>
    </subcellularLocation>
    <subcellularLocation>
        <location evidence="2">Mitochondrion membrane</location>
        <topology evidence="2">Single-pass type I membrane protein</topology>
    </subcellularLocation>
    <subcellularLocation>
        <location evidence="3">Secreted</location>
    </subcellularLocation>
</comment>
<feature type="chain" id="PRO_5015100907" description="Thioredoxin-related transmembrane protein 1" evidence="25">
    <location>
        <begin position="28"/>
        <end position="323"/>
    </location>
</feature>
<proteinExistence type="evidence at protein level"/>
<keyword evidence="30" id="KW-1185">Reference proteome</keyword>
<keyword evidence="5" id="KW-0964">Secreted</keyword>
<evidence type="ECO:0000256" key="19">
    <source>
        <dbReference type="ARBA" id="ARBA00062962"/>
    </source>
</evidence>
<keyword evidence="17" id="KW-0676">Redox-active center</keyword>
<dbReference type="InterPro" id="IPR052454">
    <property type="entry name" value="TMX_domain-containing"/>
</dbReference>
<keyword evidence="11 24" id="KW-1133">Transmembrane helix</keyword>
<dbReference type="GeneID" id="37775"/>
<dbReference type="Pfam" id="PF00085">
    <property type="entry name" value="Thioredoxin"/>
    <property type="match status" value="1"/>
</dbReference>
<keyword evidence="18" id="KW-0449">Lipoprotein</keyword>
<keyword evidence="8 25" id="KW-0732">Signal</keyword>
<reference evidence="27 30" key="9">
    <citation type="journal article" date="2007" name="Science">
        <title>The Release 5.1 annotation of Drosophila melanogaster heterochromatin.</title>
        <authorList>
            <person name="Smith C.D."/>
            <person name="Shu S."/>
            <person name="Mungall C.J."/>
            <person name="Karpen G.H."/>
        </authorList>
    </citation>
    <scope>NUCLEOTIDE SEQUENCE [LARGE SCALE GENOMIC DNA]</scope>
    <source>
        <strain evidence="30">Berkeley</strain>
    </source>
</reference>
<dbReference type="GO" id="GO:0031966">
    <property type="term" value="C:mitochondrial membrane"/>
    <property type="evidence" value="ECO:0007669"/>
    <property type="project" value="UniProtKB-SubCell"/>
</dbReference>
<evidence type="ECO:0000256" key="24">
    <source>
        <dbReference type="SAM" id="Phobius"/>
    </source>
</evidence>
<dbReference type="BioGRID-ORCS" id="37775">
    <property type="hits" value="0 hits in 3 CRISPR screens"/>
</dbReference>
<feature type="domain" description="Thioredoxin" evidence="26">
    <location>
        <begin position="16"/>
        <end position="139"/>
    </location>
</feature>
<dbReference type="RefSeq" id="NP_611838.1">
    <property type="nucleotide sequence ID" value="NM_137994.3"/>
</dbReference>
<dbReference type="InterPro" id="IPR017937">
    <property type="entry name" value="Thioredoxin_CS"/>
</dbReference>
<reference evidence="27 30" key="10">
    <citation type="journal article" date="2007" name="Science">
        <title>Sequence finishing and mapping of Drosophila melanogaster heterochromatin.</title>
        <authorList>
            <person name="Hoskins R.A."/>
            <person name="Carlson J.W."/>
            <person name="Kennedy C."/>
            <person name="Acevedo D."/>
            <person name="Evans-Holm M."/>
            <person name="Frise E."/>
            <person name="Wan K.H."/>
            <person name="Park S."/>
            <person name="Mendez-Lago M."/>
            <person name="Rossi F."/>
            <person name="Villasante A."/>
            <person name="Dimitri P."/>
            <person name="Karpen G.H."/>
            <person name="Celniker S.E."/>
        </authorList>
    </citation>
    <scope>NUCLEOTIDE SEQUENCE [LARGE SCALE GENOMIC DNA]</scope>
    <source>
        <strain evidence="30">Berkeley</strain>
    </source>
</reference>
<reference evidence="27 30" key="3">
    <citation type="journal article" date="2002" name="Genome Biol.">
        <title>Annotation of the Drosophila melanogaster euchromatic genome: a systematic review.</title>
        <authorList>
            <person name="Misra S."/>
            <person name="Crosby M.A."/>
            <person name="Mungall C.J."/>
            <person name="Matthews B.B."/>
            <person name="Campbell K.S."/>
            <person name="Hradecky P."/>
            <person name="Huang Y."/>
            <person name="Kaminker J.S."/>
            <person name="Millburn G.H."/>
            <person name="Prochnik S.E."/>
            <person name="Smith C.D."/>
            <person name="Tupy J.L."/>
            <person name="Whitfied E.J."/>
            <person name="Bayraktaroglu L."/>
            <person name="Berman B.P."/>
            <person name="Bettencourt B.R."/>
            <person name="Celniker S.E."/>
            <person name="de Grey A.D."/>
            <person name="Drysdale R.A."/>
            <person name="Harris N.L."/>
            <person name="Richter J."/>
            <person name="Russo S."/>
            <person name="Schroeder A.J."/>
            <person name="Shu S.Q."/>
            <person name="Stapleton M."/>
            <person name="Yamada C."/>
            <person name="Ashburner M."/>
            <person name="Gelbart W.M."/>
            <person name="Rubin G.M."/>
            <person name="Lewis S.E."/>
        </authorList>
    </citation>
    <scope>GENOME REANNOTATION</scope>
    <source>
        <strain evidence="30">Berkeley</strain>
    </source>
</reference>
<evidence type="ECO:0000256" key="16">
    <source>
        <dbReference type="ARBA" id="ARBA00023235"/>
    </source>
</evidence>
<evidence type="ECO:0000256" key="12">
    <source>
        <dbReference type="ARBA" id="ARBA00023128"/>
    </source>
</evidence>
<dbReference type="ExpressionAtlas" id="Q9W1I7">
    <property type="expression patterns" value="baseline and differential"/>
</dbReference>
<evidence type="ECO:0000313" key="29">
    <source>
        <dbReference type="FlyBase" id="FBgn0034914"/>
    </source>
</evidence>
<keyword evidence="9" id="KW-0256">Endoplasmic reticulum</keyword>
<dbReference type="AGR" id="FB:FBgn0034914"/>
<reference evidence="27 30" key="4">
    <citation type="journal article" date="2002" name="Genome Biol.">
        <title>The transposable elements of the Drosophila melanogaster euchromatin: a genomics perspective.</title>
        <authorList>
            <person name="Kaminker J.S."/>
            <person name="Bergman C.M."/>
            <person name="Kronmiller B."/>
            <person name="Carlson J."/>
            <person name="Svirskas R."/>
            <person name="Patel S."/>
            <person name="Frise E."/>
            <person name="Wheeler D.A."/>
            <person name="Lewis S.E."/>
            <person name="Rubin G.M."/>
            <person name="Ashburner M."/>
            <person name="Celniker S.E."/>
        </authorList>
    </citation>
    <scope>NUCLEOTIDE SEQUENCE [LARGE SCALE GENOMIC DNA]</scope>
    <source>
        <strain evidence="30">Berkeley</strain>
    </source>
</reference>
<dbReference type="PROSITE" id="PS00194">
    <property type="entry name" value="THIOREDOXIN_1"/>
    <property type="match status" value="1"/>
</dbReference>
<dbReference type="VEuPathDB" id="VectorBase:FBgn0034914"/>
<evidence type="ECO:0000256" key="5">
    <source>
        <dbReference type="ARBA" id="ARBA00022525"/>
    </source>
</evidence>
<feature type="transmembrane region" description="Helical" evidence="24">
    <location>
        <begin position="185"/>
        <end position="214"/>
    </location>
</feature>
<evidence type="ECO:0000256" key="22">
    <source>
        <dbReference type="ARBA" id="ARBA00076905"/>
    </source>
</evidence>
<keyword evidence="14" id="KW-0564">Palmitate</keyword>
<dbReference type="eggNOG" id="KOG0913">
    <property type="taxonomic scope" value="Eukaryota"/>
</dbReference>
<evidence type="ECO:0000256" key="23">
    <source>
        <dbReference type="SAM" id="MobiDB-lite"/>
    </source>
</evidence>
<comment type="subunit">
    <text evidence="19">Interacts with ATP2A2.</text>
</comment>
<reference evidence="27" key="13">
    <citation type="journal article" date="2015" name="Genome Res.">
        <title>The Release 6 reference sequence of the Drosophila melanogaster genome.</title>
        <authorList>
            <person name="Hoskins R.A."/>
            <person name="Carlson J.W."/>
            <person name="Wan K.H."/>
            <person name="Park S."/>
            <person name="Mendez I."/>
            <person name="Galle S.E."/>
            <person name="Booth B.W."/>
            <person name="Pfeiffer B.D."/>
            <person name="George R.A."/>
            <person name="Svirskas R."/>
            <person name="Krzywinski M."/>
            <person name="Schein J."/>
            <person name="Accardo M.C."/>
            <person name="Damia E."/>
            <person name="Messina G."/>
            <person name="Mendez-Lago M."/>
            <person name="de Pablos B."/>
            <person name="Demakova O.V."/>
            <person name="Andreyeva E.N."/>
            <person name="Boldyreva L.V."/>
            <person name="Marra M."/>
            <person name="Carvalho A.B."/>
            <person name="Dimitri P."/>
            <person name="Villasante A."/>
            <person name="Zhimulev I.F."/>
            <person name="Rubin G.M."/>
            <person name="Karpen G.H."/>
            <person name="Celniker S.E."/>
        </authorList>
    </citation>
    <scope>NUCLEOTIDE SEQUENCE</scope>
</reference>
<reference evidence="27" key="15">
    <citation type="submission" date="2020-05" db="EMBL/GenBank/DDBJ databases">
        <title>Drosophila melanogaster release 4 sequence.</title>
        <authorList>
            <consortium name="Berkeley Drosophila Genome Project"/>
            <person name="Celniker S."/>
            <person name="Carlson J."/>
            <person name="Wan K."/>
            <person name="Pfeiffer B."/>
            <person name="Frise E."/>
            <person name="George R."/>
            <person name="Hoskins R."/>
            <person name="Stapleton M."/>
            <person name="Pacleb J."/>
            <person name="Park S."/>
            <person name="Svirskas R."/>
            <person name="Smith E."/>
            <person name="Yu C."/>
            <person name="Rubin G."/>
        </authorList>
    </citation>
    <scope>NUCLEOTIDE SEQUENCE</scope>
</reference>
<evidence type="ECO:0000259" key="26">
    <source>
        <dbReference type="PROSITE" id="PS51352"/>
    </source>
</evidence>
<dbReference type="InterPro" id="IPR013766">
    <property type="entry name" value="Thioredoxin_domain"/>
</dbReference>
<evidence type="ECO:0000313" key="27">
    <source>
        <dbReference type="EMBL" id="AAF47072.1"/>
    </source>
</evidence>
<keyword evidence="12" id="KW-0496">Mitochondrion</keyword>
<evidence type="ECO:0000256" key="20">
    <source>
        <dbReference type="ARBA" id="ARBA00072260"/>
    </source>
</evidence>
<evidence type="ECO:0000256" key="13">
    <source>
        <dbReference type="ARBA" id="ARBA00023136"/>
    </source>
</evidence>
<dbReference type="GO" id="GO:0003756">
    <property type="term" value="F:protein disulfide isomerase activity"/>
    <property type="evidence" value="ECO:0007669"/>
    <property type="project" value="UniProtKB-ARBA"/>
</dbReference>
<dbReference type="SUPFAM" id="SSF52833">
    <property type="entry name" value="Thioredoxin-like"/>
    <property type="match status" value="1"/>
</dbReference>
<evidence type="ECO:0000256" key="17">
    <source>
        <dbReference type="ARBA" id="ARBA00023284"/>
    </source>
</evidence>
<evidence type="ECO:0000256" key="10">
    <source>
        <dbReference type="ARBA" id="ARBA00022982"/>
    </source>
</evidence>
<dbReference type="GO" id="GO:0005789">
    <property type="term" value="C:endoplasmic reticulum membrane"/>
    <property type="evidence" value="ECO:0007669"/>
    <property type="project" value="UniProtKB-SubCell"/>
</dbReference>
<evidence type="ECO:0000256" key="25">
    <source>
        <dbReference type="SAM" id="SignalP"/>
    </source>
</evidence>
<feature type="compositionally biased region" description="Basic and acidic residues" evidence="23">
    <location>
        <begin position="282"/>
        <end position="314"/>
    </location>
</feature>
<keyword evidence="10" id="KW-0249">Electron transport</keyword>
<dbReference type="Proteomes" id="UP000000803">
    <property type="component" value="Chromosome 2R"/>
</dbReference>
<dbReference type="Bgee" id="FBgn0034914">
    <property type="expression patterns" value="Expressed in eye disc (Drosophila) and 194 other cell types or tissues"/>
</dbReference>
<reference evidence="27 30" key="7">
    <citation type="journal article" date="2005" name="PLoS Comput. Biol.">
        <title>Combined evidence annotation of transposable elements in genome sequences.</title>
        <authorList>
            <person name="Quesneville H."/>
            <person name="Bergman C.M."/>
            <person name="Andrieu O."/>
            <person name="Autard D."/>
            <person name="Nouaud D."/>
            <person name="Ashburner M."/>
            <person name="Anxolabehere D."/>
        </authorList>
    </citation>
    <scope>NUCLEOTIDE SEQUENCE [LARGE SCALE GENOMIC DNA]</scope>
    <source>
        <strain evidence="30">Berkeley</strain>
    </source>
</reference>
<reference evidence="27" key="12">
    <citation type="journal article" date="2015" name="G3 (Bethesda)">
        <title>Gene Model Annotations for Drosophila melanogaster: The Rule-Benders.</title>
        <authorList>
            <consortium name="FlyBase Consortium"/>
            <person name="Crosby M.A."/>
            <person name="Gramates L.S."/>
            <person name="Dos Santos G."/>
            <person name="Matthews B.B."/>
            <person name="St Pierre S.E."/>
            <person name="Zhou P."/>
            <person name="Schroeder A.J."/>
            <person name="Falls K."/>
            <person name="Emmert D.B."/>
            <person name="Russo S.M."/>
            <person name="Gelbart W.M."/>
            <person name="null"/>
        </authorList>
    </citation>
    <scope>NUCLEOTIDE SEQUENCE</scope>
</reference>
<evidence type="ECO:0007829" key="31">
    <source>
        <dbReference type="PeptideAtlas" id="Q9W1I7"/>
    </source>
</evidence>
<gene>
    <name evidence="27" type="primary">Dmel\CG5554</name>
    <name evidence="27 29" type="ORF">CG5554</name>
    <name evidence="27" type="ORF">Dmel_CG5554</name>
</gene>
<dbReference type="InterPro" id="IPR036249">
    <property type="entry name" value="Thioredoxin-like_sf"/>
</dbReference>
<feature type="compositionally biased region" description="Acidic residues" evidence="23">
    <location>
        <begin position="241"/>
        <end position="278"/>
    </location>
</feature>
<dbReference type="DNASU" id="37775"/>
<keyword evidence="4" id="KW-0813">Transport</keyword>
<dbReference type="AlphaFoldDB" id="Q9W1I7"/>
<evidence type="ECO:0000256" key="11">
    <source>
        <dbReference type="ARBA" id="ARBA00022989"/>
    </source>
</evidence>
<sequence>MHSTSYFVAATCAALLLLAATAQSTAAAQSGLQPGGKLIELDEDNWHLMLQGEWMIEFFAPWCPACKNLAPTWERFARVAKDVQVQVAKIDVTTSPSLSGRFFVTALPTIYHVKDGEFRQYRGARDGDALLYFVKKQQWQSIEPLSAWKKPDTTHMSVLSYFFKLSHTLKDFNGRLQEEYGLPTWGSYALFAIATIFVGAALGLLLVCLVDFVYPPKKSQRQSFSESQDNLTEGLEDLATEEIEDDGDAEENDDEQRDSDEEEQEDDDEEEEDSEEQVGDLATKEKEADSEPEKEEKPEPKQAGDAAPEKTEQVRKRKPRKGD</sequence>
<dbReference type="FunFam" id="3.40.30.10:FF:000117">
    <property type="entry name" value="thioredoxin-related transmembrane protein 1"/>
    <property type="match status" value="1"/>
</dbReference>
<dbReference type="IntAct" id="Q9W1I7">
    <property type="interactions" value="11"/>
</dbReference>
<dbReference type="UCSC" id="CG5554-RA">
    <property type="organism name" value="d. melanogaster"/>
</dbReference>
<keyword evidence="31" id="KW-1267">Proteomics identification</keyword>
<feature type="signal peptide" evidence="25">
    <location>
        <begin position="1"/>
        <end position="27"/>
    </location>
</feature>
<keyword evidence="16" id="KW-0413">Isomerase</keyword>
<dbReference type="CDD" id="cd02994">
    <property type="entry name" value="PDI_a_TMX"/>
    <property type="match status" value="1"/>
</dbReference>
<keyword evidence="6" id="KW-0597">Phosphoprotein</keyword>
<evidence type="ECO:0000256" key="4">
    <source>
        <dbReference type="ARBA" id="ARBA00022448"/>
    </source>
</evidence>
<dbReference type="FlyBase" id="FBgn0034914">
    <property type="gene designation" value="CG5554"/>
</dbReference>
<evidence type="ECO:0000256" key="7">
    <source>
        <dbReference type="ARBA" id="ARBA00022692"/>
    </source>
</evidence>
<dbReference type="GO" id="GO:0005576">
    <property type="term" value="C:extracellular region"/>
    <property type="evidence" value="ECO:0007669"/>
    <property type="project" value="UniProtKB-SubCell"/>
</dbReference>
<dbReference type="OrthoDB" id="7869097at2759"/>
<dbReference type="EMBL" id="AY118750">
    <property type="protein sequence ID" value="AAM50610.1"/>
    <property type="molecule type" value="mRNA"/>
</dbReference>
<evidence type="ECO:0000256" key="18">
    <source>
        <dbReference type="ARBA" id="ARBA00023288"/>
    </source>
</evidence>
<dbReference type="PANTHER" id="PTHR46107">
    <property type="entry name" value="DUMPY: SHORTER THAN WILD-TYPE"/>
    <property type="match status" value="1"/>
</dbReference>
<evidence type="ECO:0000256" key="2">
    <source>
        <dbReference type="ARBA" id="ARBA00004583"/>
    </source>
</evidence>
<evidence type="ECO:0000313" key="28">
    <source>
        <dbReference type="EMBL" id="AAM50610.1"/>
    </source>
</evidence>
<evidence type="ECO:0000256" key="14">
    <source>
        <dbReference type="ARBA" id="ARBA00023139"/>
    </source>
</evidence>
<reference evidence="27 30" key="2">
    <citation type="journal article" date="2002" name="Genome Biol.">
        <title>Finishing a whole-genome shotgun: release 3 of the Drosophila melanogaster euchromatic genome sequence.</title>
        <authorList>
            <person name="Celniker S.E."/>
            <person name="Wheeler D.A."/>
            <person name="Kronmiller B."/>
            <person name="Carlson J.W."/>
            <person name="Halpern A."/>
            <person name="Patel S."/>
            <person name="Adams M."/>
            <person name="Champe M."/>
            <person name="Dugan S.P."/>
            <person name="Frise E."/>
            <person name="Hodgson A."/>
            <person name="George R.A."/>
            <person name="Hoskins R.A."/>
            <person name="Laverty T."/>
            <person name="Muzny D.M."/>
            <person name="Nelson C.R."/>
            <person name="Pacleb J.M."/>
            <person name="Park S."/>
            <person name="Pfeiffer B.D."/>
            <person name="Richards S."/>
            <person name="Sodergren E.J."/>
            <person name="Svirskas R."/>
            <person name="Tabor P.E."/>
            <person name="Wan K."/>
            <person name="Stapleton M."/>
            <person name="Sutton G.G."/>
            <person name="Venter C."/>
            <person name="Weinstock G."/>
            <person name="Scherer S.E."/>
            <person name="Myers E.W."/>
            <person name="Gibbs R.A."/>
            <person name="Rubin G.M."/>
        </authorList>
    </citation>
    <scope>NUCLEOTIDE SEQUENCE [LARGE SCALE GENOMIC DNA]</scope>
    <source>
        <strain evidence="30">Berkeley</strain>
    </source>
</reference>
<reference evidence="27" key="11">
    <citation type="journal article" date="2015" name="G3 (Bethesda)">
        <title>Gene Model Annotations for Drosophila melanogaster: Impact of High-Throughput Data.</title>
        <authorList>
            <consortium name="FlyBase Consortium"/>
            <person name="Matthews B.B."/>
            <person name="Dos Santos G."/>
            <person name="Crosby M.A."/>
            <person name="Emmert D.B."/>
            <person name="St Pierre S.E."/>
            <person name="Gramates L.S."/>
            <person name="Zhou P."/>
            <person name="Schroeder A.J."/>
            <person name="Falls K."/>
            <person name="Strelets V."/>
            <person name="Russo S.M."/>
            <person name="Gelbart W.M."/>
            <person name="null"/>
        </authorList>
    </citation>
    <scope>NUCLEOTIDE SEQUENCE</scope>
</reference>
<dbReference type="SMR" id="Q9W1I7"/>
<name>Q9W1I7_DROME</name>
<protein>
    <recommendedName>
        <fullName evidence="20">Thioredoxin-related transmembrane protein 1</fullName>
    </recommendedName>
    <alternativeName>
        <fullName evidence="22">Protein disulfide-isomerase TMX1</fullName>
    </alternativeName>
    <alternativeName>
        <fullName evidence="21">Thioredoxin domain-containing protein 1</fullName>
    </alternativeName>
</protein>
<evidence type="ECO:0000256" key="21">
    <source>
        <dbReference type="ARBA" id="ARBA00075863"/>
    </source>
</evidence>
<dbReference type="GO" id="GO:0012505">
    <property type="term" value="C:endomembrane system"/>
    <property type="evidence" value="ECO:0007005"/>
    <property type="project" value="FlyBase"/>
</dbReference>
<evidence type="ECO:0000256" key="1">
    <source>
        <dbReference type="ARBA" id="ARBA00004115"/>
    </source>
</evidence>
<reference evidence="27 30" key="1">
    <citation type="journal article" date="2000" name="Science">
        <title>The genome sequence of Drosophila melanogaster.</title>
        <authorList>
            <person name="Adams M.D."/>
            <person name="Celniker S.E."/>
            <person name="Holt R.A."/>
            <person name="Evans C.A."/>
            <person name="Gocayne J.D."/>
            <person name="Amanatides P.G."/>
            <person name="Scherer S.E."/>
            <person name="Li P.W."/>
            <person name="Hoskins R.A."/>
            <person name="Galle R.F."/>
            <person name="George R.A."/>
            <person name="Lewis S.E."/>
            <person name="Richards S."/>
            <person name="Ashburner M."/>
            <person name="Henderson S.N."/>
            <person name="Sutton G.G."/>
            <person name="Wortman J.R."/>
            <person name="Yandell M.D."/>
            <person name="Zhang Q."/>
            <person name="Chen L.X."/>
            <person name="Brandon R.C."/>
            <person name="Rogers Y.H."/>
            <person name="Blazej R.G."/>
            <person name="Champe M."/>
            <person name="Pfeiffer B.D."/>
            <person name="Wan K.H."/>
            <person name="Doyle C."/>
            <person name="Baxter E.G."/>
            <person name="Helt G."/>
            <person name="Nelson C.R."/>
            <person name="Gabor G.L."/>
            <person name="Abril J.F."/>
            <person name="Agbayani A."/>
            <person name="An H.J."/>
            <person name="Andrews-Pfannkoch C."/>
            <person name="Baldwin D."/>
            <person name="Ballew R.M."/>
            <person name="Basu A."/>
            <person name="Baxendale J."/>
            <person name="Bayraktaroglu L."/>
            <person name="Beasley E.M."/>
            <person name="Beeson K.Y."/>
            <person name="Benos P.V."/>
            <person name="Berman B.P."/>
            <person name="Bhandari D."/>
            <person name="Bolshakov S."/>
            <person name="Borkova D."/>
            <person name="Botchan M.R."/>
            <person name="Bouck J."/>
            <person name="Brokstein P."/>
            <person name="Brottier P."/>
            <person name="Burtis K.C."/>
            <person name="Busam D.A."/>
            <person name="Butler H."/>
            <person name="Cadieu E."/>
            <person name="Center A."/>
            <person name="Chandra I."/>
            <person name="Cherry J.M."/>
            <person name="Cawley S."/>
            <person name="Dahlke C."/>
            <person name="Davenport L.B."/>
            <person name="Davies P."/>
            <person name="de Pablos B."/>
            <person name="Delcher A."/>
            <person name="Deng Z."/>
            <person name="Mays A.D."/>
            <person name="Dew I."/>
            <person name="Dietz S.M."/>
            <person name="Dodson K."/>
            <person name="Doup L.E."/>
            <person name="Downes M."/>
            <person name="Dugan-Rocha S."/>
            <person name="Dunkov B.C."/>
            <person name="Dunn P."/>
            <person name="Durbin K.J."/>
            <person name="Evangelista C.C."/>
            <person name="Ferraz C."/>
            <person name="Ferriera S."/>
            <person name="Fleischmann W."/>
            <person name="Fosler C."/>
            <person name="Gabrielian A.E."/>
            <person name="Garg N.S."/>
            <person name="Gelbart W.M."/>
            <person name="Glasser K."/>
            <person name="Glodek A."/>
            <person name="Gong F."/>
            <person name="Gorrell J.H."/>
            <person name="Gu Z."/>
            <person name="Guan P."/>
            <person name="Harris M."/>
            <person name="Harris N.L."/>
            <person name="Harvey D."/>
            <person name="Heiman T.J."/>
            <person name="Hernandez J.R."/>
            <person name="Houck J."/>
            <person name="Hostin D."/>
            <person name="Houston K.A."/>
            <person name="Howland T.J."/>
            <person name="Wei M.H."/>
            <person name="Ibegwam C."/>
            <person name="Jalali M."/>
            <person name="Kalush F."/>
            <person name="Karpen G.H."/>
            <person name="Ke Z."/>
            <person name="Kennison J.A."/>
            <person name="Ketchum K.A."/>
            <person name="Kimmel B.E."/>
            <person name="Kodira C.D."/>
            <person name="Kraft C."/>
            <person name="Kravitz S."/>
            <person name="Kulp D."/>
            <person name="Lai Z."/>
            <person name="Lasko P."/>
            <person name="Lei Y."/>
            <person name="Levitsky A.A."/>
            <person name="Li J."/>
            <person name="Li Z."/>
            <person name="Liang Y."/>
            <person name="Lin X."/>
            <person name="Liu X."/>
            <person name="Mattei B."/>
            <person name="McIntosh T.C."/>
            <person name="McLeod M.P."/>
            <person name="McPherson D."/>
            <person name="Merkulov G."/>
            <person name="Milshina N.V."/>
            <person name="Mobarry C."/>
            <person name="Morris J."/>
            <person name="Moshrefi A."/>
            <person name="Mount S.M."/>
            <person name="Moy M."/>
            <person name="Murphy B."/>
            <person name="Murphy L."/>
            <person name="Muzny D.M."/>
            <person name="Nelson D.L."/>
            <person name="Nelson D.R."/>
            <person name="Nelson K.A."/>
            <person name="Nixon K."/>
            <person name="Nusskern D.R."/>
            <person name="Pacleb J.M."/>
            <person name="Palazzolo M."/>
            <person name="Pittman G.S."/>
            <person name="Pan S."/>
            <person name="Pollard J."/>
            <person name="Puri V."/>
            <person name="Reese M.G."/>
            <person name="Reinert K."/>
            <person name="Remington K."/>
            <person name="Saunders R.D."/>
            <person name="Scheeler F."/>
            <person name="Shen H."/>
            <person name="Shue B.C."/>
            <person name="Siden-Kiamos I."/>
            <person name="Simpson M."/>
            <person name="Skupski M.P."/>
            <person name="Smith T."/>
            <person name="Spier E."/>
            <person name="Spradling A.C."/>
            <person name="Stapleton M."/>
            <person name="Strong R."/>
            <person name="Sun E."/>
            <person name="Svirskas R."/>
            <person name="Tector C."/>
            <person name="Turner R."/>
            <person name="Venter E."/>
            <person name="Wang A.H."/>
            <person name="Wang X."/>
            <person name="Wang Z.Y."/>
            <person name="Wassarman D.A."/>
            <person name="Weinstock G.M."/>
            <person name="Weissenbach J."/>
            <person name="Williams S.M."/>
            <person name="WoodageT"/>
            <person name="Worley K.C."/>
            <person name="Wu D."/>
            <person name="Yang S."/>
            <person name="Yao Q.A."/>
            <person name="Ye J."/>
            <person name="Yeh R.F."/>
            <person name="Zaveri J.S."/>
            <person name="Zhan M."/>
            <person name="Zhang G."/>
            <person name="Zhao Q."/>
            <person name="Zheng L."/>
            <person name="Zheng X.H."/>
            <person name="Zhong F.N."/>
            <person name="Zhong W."/>
            <person name="Zhou X."/>
            <person name="Zhu S."/>
            <person name="Zhu X."/>
            <person name="Smith H.O."/>
            <person name="Gibbs R.A."/>
            <person name="Myers E.W."/>
            <person name="Rubin G.M."/>
            <person name="Venter J.C."/>
        </authorList>
    </citation>
    <scope>NUCLEOTIDE SEQUENCE [LARGE SCALE GENOMIC DNA]</scope>
    <source>
        <strain evidence="30">Berkeley</strain>
    </source>
</reference>
<dbReference type="PaxDb" id="7227-FBpp0072035"/>
<keyword evidence="13 24" id="KW-0472">Membrane</keyword>
<reference evidence="27" key="14">
    <citation type="submission" date="2020-04" db="EMBL/GenBank/DDBJ databases">
        <authorList>
            <consortium name="FlyBase"/>
        </authorList>
    </citation>
    <scope>NUCLEOTIDE SEQUENCE</scope>
</reference>
<dbReference type="SwissPalm" id="Q9W1I7"/>
<accession>Q9W1I7</accession>